<keyword evidence="2" id="KW-0539">Nucleus</keyword>
<evidence type="ECO:0000256" key="3">
    <source>
        <dbReference type="PROSITE-ProRule" id="PRU00176"/>
    </source>
</evidence>
<comment type="caution">
    <text evidence="5">The sequence shown here is derived from an EMBL/GenBank/DDBJ whole genome shotgun (WGS) entry which is preliminary data.</text>
</comment>
<evidence type="ECO:0000259" key="4">
    <source>
        <dbReference type="PROSITE" id="PS50102"/>
    </source>
</evidence>
<dbReference type="InterPro" id="IPR000504">
    <property type="entry name" value="RRM_dom"/>
</dbReference>
<proteinExistence type="predicted"/>
<dbReference type="InterPro" id="IPR038192">
    <property type="entry name" value="CSTF_C_sf"/>
</dbReference>
<evidence type="ECO:0000313" key="5">
    <source>
        <dbReference type="EMBL" id="CAD5234493.1"/>
    </source>
</evidence>
<dbReference type="Gene3D" id="1.25.40.630">
    <property type="match status" value="1"/>
</dbReference>
<reference evidence="5" key="1">
    <citation type="submission" date="2020-09" db="EMBL/GenBank/DDBJ databases">
        <authorList>
            <person name="Kikuchi T."/>
        </authorList>
    </citation>
    <scope>NUCLEOTIDE SEQUENCE</scope>
    <source>
        <strain evidence="5">Ka4C1</strain>
    </source>
</reference>
<dbReference type="PANTHER" id="PTHR45735">
    <property type="entry name" value="CLEAVAGE STIMULATION FACTOR SUBUNIT 2"/>
    <property type="match status" value="1"/>
</dbReference>
<organism evidence="5 6">
    <name type="scientific">Bursaphelenchus xylophilus</name>
    <name type="common">Pinewood nematode worm</name>
    <name type="synonym">Aphelenchoides xylophilus</name>
    <dbReference type="NCBI Taxonomy" id="6326"/>
    <lineage>
        <taxon>Eukaryota</taxon>
        <taxon>Metazoa</taxon>
        <taxon>Ecdysozoa</taxon>
        <taxon>Nematoda</taxon>
        <taxon>Chromadorea</taxon>
        <taxon>Rhabditida</taxon>
        <taxon>Tylenchina</taxon>
        <taxon>Tylenchomorpha</taxon>
        <taxon>Aphelenchoidea</taxon>
        <taxon>Aphelenchoididae</taxon>
        <taxon>Bursaphelenchus</taxon>
    </lineage>
</organism>
<dbReference type="PANTHER" id="PTHR45735:SF2">
    <property type="entry name" value="CLEAVAGE STIMULATION FACTOR SUBUNIT 2"/>
    <property type="match status" value="1"/>
</dbReference>
<dbReference type="Proteomes" id="UP000582659">
    <property type="component" value="Unassembled WGS sequence"/>
</dbReference>
<dbReference type="GO" id="GO:0003729">
    <property type="term" value="F:mRNA binding"/>
    <property type="evidence" value="ECO:0007669"/>
    <property type="project" value="TreeGrafter"/>
</dbReference>
<feature type="domain" description="RRM" evidence="4">
    <location>
        <begin position="26"/>
        <end position="104"/>
    </location>
</feature>
<keyword evidence="6" id="KW-1185">Reference proteome</keyword>
<dbReference type="Proteomes" id="UP000659654">
    <property type="component" value="Unassembled WGS sequence"/>
</dbReference>
<dbReference type="Pfam" id="PF14327">
    <property type="entry name" value="CSTF2_hinge"/>
    <property type="match status" value="1"/>
</dbReference>
<dbReference type="Pfam" id="PF00076">
    <property type="entry name" value="RRM_1"/>
    <property type="match status" value="1"/>
</dbReference>
<dbReference type="OrthoDB" id="272703at2759"/>
<sequence length="368" mass="41160">MDEYQEYGKMSQFQQKLNSKLEHNARSVFVGNISYDVTEEEIKQLFSRVGNIVHFRLVHDRDTGRPKGFGFCEFTEPPMADAAIRHFQGYELHGRALRVDSASASDRNVEETQQMQAAVQAAKEQFTRVEENIYGKETEHGKAPEAIAKTVASLPPEQMFELMKQMKHTVTSNPSQLRQFLSENPQLAYALLQAQVVMRVVDPKVAYTMLHRETPVTQQPFHKMPGINNGGSNVYVGPPPVPYNPPMPPPRNIPFGGPPSSSAPHRYGGPPVQVSPIPGPVVTSAAASNAAINDDEQQAQLLIRVMQLSPEDIACLDEEERIKVQALRQQLLNTSRIDRKRVINPHLEAIWLVNGSGFRHRLALQAQS</sequence>
<keyword evidence="3" id="KW-0694">RNA-binding</keyword>
<dbReference type="AlphaFoldDB" id="A0A7I8X172"/>
<dbReference type="SUPFAM" id="SSF54928">
    <property type="entry name" value="RNA-binding domain, RBD"/>
    <property type="match status" value="1"/>
</dbReference>
<dbReference type="GO" id="GO:0031124">
    <property type="term" value="P:mRNA 3'-end processing"/>
    <property type="evidence" value="ECO:0007669"/>
    <property type="project" value="InterPro"/>
</dbReference>
<dbReference type="InterPro" id="IPR025742">
    <property type="entry name" value="CSTF2_hinge"/>
</dbReference>
<evidence type="ECO:0000256" key="1">
    <source>
        <dbReference type="ARBA" id="ARBA00004123"/>
    </source>
</evidence>
<dbReference type="FunFam" id="1.25.40.630:FF:000001">
    <property type="entry name" value="Cleavage stimulation factor subunit 2"/>
    <property type="match status" value="1"/>
</dbReference>
<dbReference type="Gene3D" id="1.10.20.70">
    <property type="entry name" value="Transcription termination and cleavage factor, C-terminal domain"/>
    <property type="match status" value="1"/>
</dbReference>
<protein>
    <submittedName>
        <fullName evidence="5">(pine wood nematode) hypothetical protein</fullName>
    </submittedName>
</protein>
<evidence type="ECO:0000256" key="2">
    <source>
        <dbReference type="ARBA" id="ARBA00023242"/>
    </source>
</evidence>
<dbReference type="Gene3D" id="3.30.70.330">
    <property type="match status" value="1"/>
</dbReference>
<evidence type="ECO:0000313" key="6">
    <source>
        <dbReference type="Proteomes" id="UP000659654"/>
    </source>
</evidence>
<dbReference type="EMBL" id="CAJFCV020000006">
    <property type="protein sequence ID" value="CAG9130299.1"/>
    <property type="molecule type" value="Genomic_DNA"/>
</dbReference>
<comment type="subcellular location">
    <subcellularLocation>
        <location evidence="1">Nucleus</location>
    </subcellularLocation>
</comment>
<dbReference type="Pfam" id="PF14304">
    <property type="entry name" value="CSTF_C"/>
    <property type="match status" value="1"/>
</dbReference>
<dbReference type="EMBL" id="CAJFDI010000006">
    <property type="protein sequence ID" value="CAD5234493.1"/>
    <property type="molecule type" value="Genomic_DNA"/>
</dbReference>
<dbReference type="PROSITE" id="PS50102">
    <property type="entry name" value="RRM"/>
    <property type="match status" value="1"/>
</dbReference>
<gene>
    <name evidence="5" type="ORF">BXYJ_LOCUS14584</name>
</gene>
<dbReference type="GO" id="GO:0005847">
    <property type="term" value="C:mRNA cleavage and polyadenylation specificity factor complex"/>
    <property type="evidence" value="ECO:0007669"/>
    <property type="project" value="TreeGrafter"/>
</dbReference>
<dbReference type="InterPro" id="IPR026896">
    <property type="entry name" value="CSTF_C"/>
</dbReference>
<accession>A0A7I8X172</accession>
<dbReference type="SMR" id="A0A7I8X172"/>
<dbReference type="CDD" id="cd12398">
    <property type="entry name" value="RRM_CSTF2_RNA15_like"/>
    <property type="match status" value="1"/>
</dbReference>
<dbReference type="SMART" id="SM00360">
    <property type="entry name" value="RRM"/>
    <property type="match status" value="1"/>
</dbReference>
<dbReference type="InterPro" id="IPR012677">
    <property type="entry name" value="Nucleotide-bd_a/b_plait_sf"/>
</dbReference>
<dbReference type="InterPro" id="IPR035979">
    <property type="entry name" value="RBD_domain_sf"/>
</dbReference>
<name>A0A7I8X172_BURXY</name>